<organism evidence="1 2">
    <name type="scientific">Pseudomonas fluorescens</name>
    <dbReference type="NCBI Taxonomy" id="294"/>
    <lineage>
        <taxon>Bacteria</taxon>
        <taxon>Pseudomonadati</taxon>
        <taxon>Pseudomonadota</taxon>
        <taxon>Gammaproteobacteria</taxon>
        <taxon>Pseudomonadales</taxon>
        <taxon>Pseudomonadaceae</taxon>
        <taxon>Pseudomonas</taxon>
    </lineage>
</organism>
<evidence type="ECO:0000313" key="2">
    <source>
        <dbReference type="Proteomes" id="UP000326729"/>
    </source>
</evidence>
<reference evidence="1 2" key="1">
    <citation type="submission" date="2019-09" db="EMBL/GenBank/DDBJ databases">
        <authorList>
            <person name="Chandra G."/>
            <person name="Truman W A."/>
        </authorList>
    </citation>
    <scope>NUCLEOTIDE SEQUENCE [LARGE SCALE GENOMIC DNA]</scope>
    <source>
        <strain evidence="1">PS659</strain>
    </source>
</reference>
<dbReference type="AlphaFoldDB" id="A0A5E6Q852"/>
<accession>A0A5E6Q852</accession>
<name>A0A5E6Q852_PSEFL</name>
<evidence type="ECO:0000313" key="1">
    <source>
        <dbReference type="EMBL" id="VVM52144.1"/>
    </source>
</evidence>
<gene>
    <name evidence="1" type="ORF">PS659_00866</name>
</gene>
<protein>
    <recommendedName>
        <fullName evidence="3">Type VI secretion system tip protein VgrG</fullName>
    </recommendedName>
</protein>
<dbReference type="Gene3D" id="2.30.110.50">
    <property type="match status" value="1"/>
</dbReference>
<evidence type="ECO:0008006" key="3">
    <source>
        <dbReference type="Google" id="ProtNLM"/>
    </source>
</evidence>
<dbReference type="EMBL" id="CABVGY010000004">
    <property type="protein sequence ID" value="VVM52144.1"/>
    <property type="molecule type" value="Genomic_DNA"/>
</dbReference>
<sequence>MFNPSNQTHFSLTIKDFVGDLQVLSFTGTEGISHAYRFDLELVSENPDIDL</sequence>
<proteinExistence type="predicted"/>
<dbReference type="Proteomes" id="UP000326729">
    <property type="component" value="Unassembled WGS sequence"/>
</dbReference>
<dbReference type="SUPFAM" id="SSF69279">
    <property type="entry name" value="Phage tail proteins"/>
    <property type="match status" value="1"/>
</dbReference>